<evidence type="ECO:0000256" key="6">
    <source>
        <dbReference type="ARBA" id="ARBA00023136"/>
    </source>
</evidence>
<organism evidence="11 12">
    <name type="scientific">Oryzihumus leptocrescens</name>
    <dbReference type="NCBI Taxonomy" id="297536"/>
    <lineage>
        <taxon>Bacteria</taxon>
        <taxon>Bacillati</taxon>
        <taxon>Actinomycetota</taxon>
        <taxon>Actinomycetes</taxon>
        <taxon>Micrococcales</taxon>
        <taxon>Intrasporangiaceae</taxon>
        <taxon>Oryzihumus</taxon>
    </lineage>
</organism>
<feature type="transmembrane region" description="Helical" evidence="9">
    <location>
        <begin position="356"/>
        <end position="382"/>
    </location>
</feature>
<comment type="similarity">
    <text evidence="7">Belongs to the major facilitator superfamily. Drug:H(+) antiporter-3 (DHA3) (TC 2.A.1.21) family.</text>
</comment>
<dbReference type="InterPro" id="IPR011701">
    <property type="entry name" value="MFS"/>
</dbReference>
<evidence type="ECO:0000256" key="9">
    <source>
        <dbReference type="SAM" id="Phobius"/>
    </source>
</evidence>
<keyword evidence="5 9" id="KW-1133">Transmembrane helix</keyword>
<proteinExistence type="inferred from homology"/>
<feature type="transmembrane region" description="Helical" evidence="9">
    <location>
        <begin position="95"/>
        <end position="119"/>
    </location>
</feature>
<evidence type="ECO:0000256" key="5">
    <source>
        <dbReference type="ARBA" id="ARBA00022989"/>
    </source>
</evidence>
<keyword evidence="3" id="KW-1003">Cell membrane</keyword>
<feature type="transmembrane region" description="Helical" evidence="9">
    <location>
        <begin position="388"/>
        <end position="406"/>
    </location>
</feature>
<evidence type="ECO:0000256" key="7">
    <source>
        <dbReference type="ARBA" id="ARBA00038075"/>
    </source>
</evidence>
<evidence type="ECO:0000313" key="12">
    <source>
        <dbReference type="Proteomes" id="UP000319514"/>
    </source>
</evidence>
<protein>
    <recommendedName>
        <fullName evidence="8">Multidrug efflux pump Tap</fullName>
    </recommendedName>
</protein>
<comment type="subcellular location">
    <subcellularLocation>
        <location evidence="1">Cell inner membrane</location>
        <topology evidence="1">Multi-pass membrane protein</topology>
    </subcellularLocation>
</comment>
<feature type="transmembrane region" description="Helical" evidence="9">
    <location>
        <begin position="261"/>
        <end position="286"/>
    </location>
</feature>
<feature type="transmembrane region" description="Helical" evidence="9">
    <location>
        <begin position="21"/>
        <end position="42"/>
    </location>
</feature>
<keyword evidence="12" id="KW-1185">Reference proteome</keyword>
<evidence type="ECO:0000256" key="4">
    <source>
        <dbReference type="ARBA" id="ARBA00022692"/>
    </source>
</evidence>
<dbReference type="OrthoDB" id="3810421at2"/>
<evidence type="ECO:0000256" key="1">
    <source>
        <dbReference type="ARBA" id="ARBA00004429"/>
    </source>
</evidence>
<name>A0A542Z7Z1_9MICO</name>
<dbReference type="AlphaFoldDB" id="A0A542Z7Z1"/>
<dbReference type="EMBL" id="VFOQ01000003">
    <property type="protein sequence ID" value="TQL56455.1"/>
    <property type="molecule type" value="Genomic_DNA"/>
</dbReference>
<gene>
    <name evidence="11" type="ORF">FB474_4072</name>
</gene>
<feature type="transmembrane region" description="Helical" evidence="9">
    <location>
        <begin position="298"/>
        <end position="316"/>
    </location>
</feature>
<dbReference type="Gene3D" id="1.20.1250.20">
    <property type="entry name" value="MFS general substrate transporter like domains"/>
    <property type="match status" value="2"/>
</dbReference>
<sequence length="439" mass="44726">MKQTLHKSATTNRSLWRHRDLRLVMPARALSYVGDALALFALMLRIHDQGSGTAGMAVLLAAFSLPPVLLMGVVGQVSDRFDSRRVLLASTSVELLACAGLALVDGLAATVALVVLLQLGQAVSNPTWGALLPRIVGDEDMGRVSALQQGLLAATGVVGATAGGLLVGTWGVSAALWVDAASFTGLLLAAALVRTRRGGRHAVAEPALAERAERARVRALDVLRLMRRDRLLWVTFVWMMPFVVVLEGVNVAEVFLVRDALHASATAFGLVQAVFGVGAVLGAWFAGRAATDAARVRVLLLGFAGTALGVGAAGLAPSVVVVAGVFAMVGVANAAANAATGPLYAVRPPERDRGKVLAALAGVSRAGSVVAMGLGALGGSVLGPRGTFVLGGALAVGVMVAMAVQLRGVDRAAPVHEAATVDVPPTTGVSAVPDVGLAV</sequence>
<dbReference type="CDD" id="cd06173">
    <property type="entry name" value="MFS_MefA_like"/>
    <property type="match status" value="1"/>
</dbReference>
<dbReference type="RefSeq" id="WP_141790648.1">
    <property type="nucleotide sequence ID" value="NZ_BAAAKX010000008.1"/>
</dbReference>
<feature type="transmembrane region" description="Helical" evidence="9">
    <location>
        <begin position="54"/>
        <end position="74"/>
    </location>
</feature>
<dbReference type="Pfam" id="PF07690">
    <property type="entry name" value="MFS_1"/>
    <property type="match status" value="2"/>
</dbReference>
<dbReference type="PROSITE" id="PS50850">
    <property type="entry name" value="MFS"/>
    <property type="match status" value="1"/>
</dbReference>
<feature type="transmembrane region" description="Helical" evidence="9">
    <location>
        <begin position="231"/>
        <end position="249"/>
    </location>
</feature>
<evidence type="ECO:0000256" key="2">
    <source>
        <dbReference type="ARBA" id="ARBA00022448"/>
    </source>
</evidence>
<dbReference type="Proteomes" id="UP000319514">
    <property type="component" value="Unassembled WGS sequence"/>
</dbReference>
<feature type="transmembrane region" description="Helical" evidence="9">
    <location>
        <begin position="322"/>
        <end position="344"/>
    </location>
</feature>
<dbReference type="PANTHER" id="PTHR23513:SF9">
    <property type="entry name" value="ENTEROBACTIN EXPORTER ENTS"/>
    <property type="match status" value="1"/>
</dbReference>
<evidence type="ECO:0000259" key="10">
    <source>
        <dbReference type="PROSITE" id="PS50850"/>
    </source>
</evidence>
<evidence type="ECO:0000256" key="8">
    <source>
        <dbReference type="ARBA" id="ARBA00040914"/>
    </source>
</evidence>
<dbReference type="PANTHER" id="PTHR23513">
    <property type="entry name" value="INTEGRAL MEMBRANE EFFLUX PROTEIN-RELATED"/>
    <property type="match status" value="1"/>
</dbReference>
<keyword evidence="4 9" id="KW-0812">Transmembrane</keyword>
<evidence type="ECO:0000313" key="11">
    <source>
        <dbReference type="EMBL" id="TQL56455.1"/>
    </source>
</evidence>
<keyword evidence="6 9" id="KW-0472">Membrane</keyword>
<reference evidence="11 12" key="1">
    <citation type="submission" date="2019-06" db="EMBL/GenBank/DDBJ databases">
        <title>Sequencing the genomes of 1000 actinobacteria strains.</title>
        <authorList>
            <person name="Klenk H.-P."/>
        </authorList>
    </citation>
    <scope>NUCLEOTIDE SEQUENCE [LARGE SCALE GENOMIC DNA]</scope>
    <source>
        <strain evidence="11 12">DSM 18082</strain>
    </source>
</reference>
<dbReference type="InterPro" id="IPR020846">
    <property type="entry name" value="MFS_dom"/>
</dbReference>
<dbReference type="InterPro" id="IPR036259">
    <property type="entry name" value="MFS_trans_sf"/>
</dbReference>
<dbReference type="SUPFAM" id="SSF103473">
    <property type="entry name" value="MFS general substrate transporter"/>
    <property type="match status" value="1"/>
</dbReference>
<accession>A0A542Z7Z1</accession>
<comment type="caution">
    <text evidence="11">The sequence shown here is derived from an EMBL/GenBank/DDBJ whole genome shotgun (WGS) entry which is preliminary data.</text>
</comment>
<evidence type="ECO:0000256" key="3">
    <source>
        <dbReference type="ARBA" id="ARBA00022475"/>
    </source>
</evidence>
<feature type="transmembrane region" description="Helical" evidence="9">
    <location>
        <begin position="174"/>
        <end position="193"/>
    </location>
</feature>
<feature type="domain" description="Major facilitator superfamily (MFS) profile" evidence="10">
    <location>
        <begin position="231"/>
        <end position="439"/>
    </location>
</feature>
<keyword evidence="2" id="KW-0813">Transport</keyword>
<dbReference type="GO" id="GO:0022857">
    <property type="term" value="F:transmembrane transporter activity"/>
    <property type="evidence" value="ECO:0007669"/>
    <property type="project" value="InterPro"/>
</dbReference>
<dbReference type="GO" id="GO:0005886">
    <property type="term" value="C:plasma membrane"/>
    <property type="evidence" value="ECO:0007669"/>
    <property type="project" value="UniProtKB-SubCell"/>
</dbReference>